<evidence type="ECO:0000313" key="10">
    <source>
        <dbReference type="EMBL" id="QDU32629.1"/>
    </source>
</evidence>
<organism evidence="10 11">
    <name type="scientific">Poriferisphaera corsica</name>
    <dbReference type="NCBI Taxonomy" id="2528020"/>
    <lineage>
        <taxon>Bacteria</taxon>
        <taxon>Pseudomonadati</taxon>
        <taxon>Planctomycetota</taxon>
        <taxon>Phycisphaerae</taxon>
        <taxon>Phycisphaerales</taxon>
        <taxon>Phycisphaeraceae</taxon>
        <taxon>Poriferisphaera</taxon>
    </lineage>
</organism>
<keyword evidence="9" id="KW-0479">Metal-binding</keyword>
<reference evidence="10 11" key="1">
    <citation type="submission" date="2019-02" db="EMBL/GenBank/DDBJ databases">
        <title>Deep-cultivation of Planctomycetes and their phenomic and genomic characterization uncovers novel biology.</title>
        <authorList>
            <person name="Wiegand S."/>
            <person name="Jogler M."/>
            <person name="Boedeker C."/>
            <person name="Pinto D."/>
            <person name="Vollmers J."/>
            <person name="Rivas-Marin E."/>
            <person name="Kohn T."/>
            <person name="Peeters S.H."/>
            <person name="Heuer A."/>
            <person name="Rast P."/>
            <person name="Oberbeckmann S."/>
            <person name="Bunk B."/>
            <person name="Jeske O."/>
            <person name="Meyerdierks A."/>
            <person name="Storesund J.E."/>
            <person name="Kallscheuer N."/>
            <person name="Luecker S."/>
            <person name="Lage O.M."/>
            <person name="Pohl T."/>
            <person name="Merkel B.J."/>
            <person name="Hornburger P."/>
            <person name="Mueller R.-W."/>
            <person name="Bruemmer F."/>
            <person name="Labrenz M."/>
            <person name="Spormann A.M."/>
            <person name="Op den Camp H."/>
            <person name="Overmann J."/>
            <person name="Amann R."/>
            <person name="Jetten M.S.M."/>
            <person name="Mascher T."/>
            <person name="Medema M.H."/>
            <person name="Devos D.P."/>
            <person name="Kaster A.-K."/>
            <person name="Ovreas L."/>
            <person name="Rohde M."/>
            <person name="Galperin M.Y."/>
            <person name="Jogler C."/>
        </authorList>
    </citation>
    <scope>NUCLEOTIDE SEQUENCE [LARGE SCALE GENOMIC DNA]</scope>
    <source>
        <strain evidence="10 11">KS4</strain>
    </source>
</reference>
<feature type="binding site" evidence="9">
    <location>
        <position position="90"/>
    </location>
    <ligand>
        <name>Mg(2+)</name>
        <dbReference type="ChEBI" id="CHEBI:18420"/>
    </ligand>
</feature>
<dbReference type="InterPro" id="IPR015813">
    <property type="entry name" value="Pyrv/PenolPyrv_kinase-like_dom"/>
</dbReference>
<evidence type="ECO:0000313" key="11">
    <source>
        <dbReference type="Proteomes" id="UP000317369"/>
    </source>
</evidence>
<feature type="binding site" evidence="9">
    <location>
        <position position="51"/>
    </location>
    <ligand>
        <name>Mg(2+)</name>
        <dbReference type="ChEBI" id="CHEBI:18420"/>
    </ligand>
</feature>
<dbReference type="GO" id="GO:0008168">
    <property type="term" value="F:methyltransferase activity"/>
    <property type="evidence" value="ECO:0007669"/>
    <property type="project" value="UniProtKB-KW"/>
</dbReference>
<dbReference type="PIRSF" id="PIRSF000388">
    <property type="entry name" value="Pantoate_hydroxy_MeTrfase"/>
    <property type="match status" value="1"/>
</dbReference>
<feature type="binding site" evidence="8">
    <location>
        <begin position="51"/>
        <end position="52"/>
    </location>
    <ligand>
        <name>3-methyl-2-oxobutanoate</name>
        <dbReference type="ChEBI" id="CHEBI:11851"/>
    </ligand>
</feature>
<keyword evidence="5 10" id="KW-0808">Transferase</keyword>
<dbReference type="InterPro" id="IPR040442">
    <property type="entry name" value="Pyrv_kinase-like_dom_sf"/>
</dbReference>
<evidence type="ECO:0000256" key="9">
    <source>
        <dbReference type="PIRSR" id="PIRSR000388-3"/>
    </source>
</evidence>
<dbReference type="NCBIfam" id="TIGR00222">
    <property type="entry name" value="panB"/>
    <property type="match status" value="1"/>
</dbReference>
<feature type="binding site" evidence="8">
    <location>
        <position position="90"/>
    </location>
    <ligand>
        <name>3-methyl-2-oxobutanoate</name>
        <dbReference type="ChEBI" id="CHEBI:11851"/>
    </ligand>
</feature>
<feature type="active site" description="Proton acceptor" evidence="7">
    <location>
        <position position="189"/>
    </location>
</feature>
<evidence type="ECO:0000256" key="3">
    <source>
        <dbReference type="ARBA" id="ARBA00012618"/>
    </source>
</evidence>
<dbReference type="SUPFAM" id="SSF51621">
    <property type="entry name" value="Phosphoenolpyruvate/pyruvate domain"/>
    <property type="match status" value="1"/>
</dbReference>
<sequence length="283" mass="30712">MSDKPTDKRCTLRDIRHWARDDHKFPMITCYDATTARHLYEGGCRVMLVGDTAAQMILGHDSTLPVPCEFMIQLTAAVRRGAPKALIMGDMPFGSYQCSDDDAMKNACRFLSHGNADLVKLEVDMTHAPLVHRMTHAGIPVVAHIGSRPQTVRAMGGFLSSGRTKRVADILIETAETMIAHGAAALLVEAVPDEVTERIVAAAKQPGSGRPVPVIGCGAGPAAHGHVVVFHDIFGLSDWQPPFAKPIYNMGEKIQEAGAKWVELVESGRYLRDGGPYTMLDES</sequence>
<proteinExistence type="inferred from homology"/>
<dbReference type="AlphaFoldDB" id="A0A517YQX1"/>
<dbReference type="InterPro" id="IPR003700">
    <property type="entry name" value="Pantoate_hydroxy_MeTrfase"/>
</dbReference>
<dbReference type="KEGG" id="pcor:KS4_06630"/>
<keyword evidence="11" id="KW-1185">Reference proteome</keyword>
<keyword evidence="10" id="KW-0489">Methyltransferase</keyword>
<evidence type="ECO:0000256" key="1">
    <source>
        <dbReference type="ARBA" id="ARBA00008676"/>
    </source>
</evidence>
<dbReference type="PANTHER" id="PTHR20881">
    <property type="entry name" value="3-METHYL-2-OXOBUTANOATE HYDROXYMETHYLTRANSFERASE"/>
    <property type="match status" value="1"/>
</dbReference>
<dbReference type="OrthoDB" id="9781789at2"/>
<comment type="cofactor">
    <cofactor evidence="9">
        <name>Mg(2+)</name>
        <dbReference type="ChEBI" id="CHEBI:18420"/>
    </cofactor>
    <text evidence="9">Binds 1 Mg(2+) ion per subunit.</text>
</comment>
<dbReference type="GO" id="GO:0005737">
    <property type="term" value="C:cytoplasm"/>
    <property type="evidence" value="ECO:0007669"/>
    <property type="project" value="TreeGrafter"/>
</dbReference>
<feature type="binding site" evidence="8">
    <location>
        <position position="120"/>
    </location>
    <ligand>
        <name>3-methyl-2-oxobutanoate</name>
        <dbReference type="ChEBI" id="CHEBI:11851"/>
    </ligand>
</feature>
<evidence type="ECO:0000256" key="4">
    <source>
        <dbReference type="ARBA" id="ARBA00022655"/>
    </source>
</evidence>
<name>A0A517YQX1_9BACT</name>
<accession>A0A517YQX1</accession>
<dbReference type="GO" id="GO:0015940">
    <property type="term" value="P:pantothenate biosynthetic process"/>
    <property type="evidence" value="ECO:0007669"/>
    <property type="project" value="UniProtKB-UniRule"/>
</dbReference>
<dbReference type="RefSeq" id="WP_145074511.1">
    <property type="nucleotide sequence ID" value="NZ_CP036425.1"/>
</dbReference>
<keyword evidence="9" id="KW-0460">Magnesium</keyword>
<keyword evidence="4" id="KW-0566">Pantothenate biosynthesis</keyword>
<dbReference type="EMBL" id="CP036425">
    <property type="protein sequence ID" value="QDU32629.1"/>
    <property type="molecule type" value="Genomic_DNA"/>
</dbReference>
<protein>
    <recommendedName>
        <fullName evidence="3 6">3-methyl-2-oxobutanoate hydroxymethyltransferase</fullName>
        <ecNumber evidence="3 6">2.1.2.11</ecNumber>
    </recommendedName>
</protein>
<dbReference type="Proteomes" id="UP000317369">
    <property type="component" value="Chromosome"/>
</dbReference>
<dbReference type="GO" id="GO:0003864">
    <property type="term" value="F:3-methyl-2-oxobutanoate hydroxymethyltransferase activity"/>
    <property type="evidence" value="ECO:0007669"/>
    <property type="project" value="UniProtKB-UniRule"/>
</dbReference>
<evidence type="ECO:0000256" key="8">
    <source>
        <dbReference type="PIRSR" id="PIRSR000388-2"/>
    </source>
</evidence>
<dbReference type="EC" id="2.1.2.11" evidence="3 6"/>
<comment type="subunit">
    <text evidence="2">Homodecamer; pentamer of dimers.</text>
</comment>
<dbReference type="PANTHER" id="PTHR20881:SF0">
    <property type="entry name" value="3-METHYL-2-OXOBUTANOATE HYDROXYMETHYLTRANSFERASE"/>
    <property type="match status" value="1"/>
</dbReference>
<evidence type="ECO:0000256" key="2">
    <source>
        <dbReference type="ARBA" id="ARBA00011424"/>
    </source>
</evidence>
<dbReference type="GO" id="GO:0000287">
    <property type="term" value="F:magnesium ion binding"/>
    <property type="evidence" value="ECO:0007669"/>
    <property type="project" value="TreeGrafter"/>
</dbReference>
<evidence type="ECO:0000256" key="6">
    <source>
        <dbReference type="NCBIfam" id="TIGR00222"/>
    </source>
</evidence>
<comment type="similarity">
    <text evidence="1">Belongs to the PanB family.</text>
</comment>
<dbReference type="Gene3D" id="3.20.20.60">
    <property type="entry name" value="Phosphoenolpyruvate-binding domains"/>
    <property type="match status" value="1"/>
</dbReference>
<evidence type="ECO:0000256" key="7">
    <source>
        <dbReference type="PIRSR" id="PIRSR000388-1"/>
    </source>
</evidence>
<dbReference type="Pfam" id="PF02548">
    <property type="entry name" value="Pantoate_transf"/>
    <property type="match status" value="1"/>
</dbReference>
<gene>
    <name evidence="10" type="primary">panB</name>
    <name evidence="10" type="ORF">KS4_06630</name>
</gene>
<dbReference type="GO" id="GO:0032259">
    <property type="term" value="P:methylation"/>
    <property type="evidence" value="ECO:0007669"/>
    <property type="project" value="UniProtKB-KW"/>
</dbReference>
<feature type="binding site" evidence="9">
    <location>
        <position position="122"/>
    </location>
    <ligand>
        <name>Mg(2+)</name>
        <dbReference type="ChEBI" id="CHEBI:18420"/>
    </ligand>
</feature>
<evidence type="ECO:0000256" key="5">
    <source>
        <dbReference type="ARBA" id="ARBA00022679"/>
    </source>
</evidence>